<sequence>MTLSPQAQQEKDNYYALMGALGCEPVADPEGQLCFNRAMGLPDNTTIEDDVYWEFIASLWQQ</sequence>
<organism evidence="1">
    <name type="scientific">Cyanothece sp. (strain PCC 7425 / ATCC 29141)</name>
    <dbReference type="NCBI Taxonomy" id="395961"/>
    <lineage>
        <taxon>Bacteria</taxon>
        <taxon>Bacillati</taxon>
        <taxon>Cyanobacteriota</taxon>
        <taxon>Cyanophyceae</taxon>
        <taxon>Gomontiellales</taxon>
        <taxon>Cyanothecaceae</taxon>
        <taxon>Cyanothece</taxon>
    </lineage>
</organism>
<proteinExistence type="predicted"/>
<protein>
    <submittedName>
        <fullName evidence="1">Uncharacterized protein</fullName>
    </submittedName>
</protein>
<evidence type="ECO:0000313" key="1">
    <source>
        <dbReference type="EMBL" id="ACL46411.1"/>
    </source>
</evidence>
<dbReference type="KEGG" id="cyn:Cyan7425_4097"/>
<name>B8HWI5_CYAP4</name>
<reference evidence="1" key="1">
    <citation type="submission" date="2009-01" db="EMBL/GenBank/DDBJ databases">
        <title>Complete sequence of chromosome Cyanothece sp. PCC 7425.</title>
        <authorList>
            <consortium name="US DOE Joint Genome Institute"/>
            <person name="Lucas S."/>
            <person name="Copeland A."/>
            <person name="Lapidus A."/>
            <person name="Glavina del Rio T."/>
            <person name="Dalin E."/>
            <person name="Tice H."/>
            <person name="Bruce D."/>
            <person name="Goodwin L."/>
            <person name="Pitluck S."/>
            <person name="Sims D."/>
            <person name="Meineke L."/>
            <person name="Brettin T."/>
            <person name="Detter J.C."/>
            <person name="Han C."/>
            <person name="Larimer F."/>
            <person name="Land M."/>
            <person name="Hauser L."/>
            <person name="Kyrpides N."/>
            <person name="Ovchinnikova G."/>
            <person name="Liberton M."/>
            <person name="Stoeckel J."/>
            <person name="Banerjee A."/>
            <person name="Singh A."/>
            <person name="Page L."/>
            <person name="Sato H."/>
            <person name="Zhao L."/>
            <person name="Sherman L."/>
            <person name="Pakrasi H."/>
            <person name="Richardson P."/>
        </authorList>
    </citation>
    <scope>NUCLEOTIDE SEQUENCE</scope>
    <source>
        <strain evidence="1">PCC 7425</strain>
    </source>
</reference>
<dbReference type="AlphaFoldDB" id="B8HWI5"/>
<dbReference type="HOGENOM" id="CLU_2896576_0_0_3"/>
<dbReference type="EMBL" id="CP001344">
    <property type="protein sequence ID" value="ACL46411.1"/>
    <property type="molecule type" value="Genomic_DNA"/>
</dbReference>
<accession>B8HWI5</accession>
<gene>
    <name evidence="1" type="ordered locus">Cyan7425_4097</name>
</gene>